<dbReference type="InterPro" id="IPR038670">
    <property type="entry name" value="HslJ-like_sf"/>
</dbReference>
<dbReference type="Pfam" id="PF03724">
    <property type="entry name" value="META"/>
    <property type="match status" value="1"/>
</dbReference>
<dbReference type="STRING" id="1112.A9D12_08525"/>
<organism evidence="3 4">
    <name type="scientific">Erythrobacter neustonensis</name>
    <dbReference type="NCBI Taxonomy" id="1112"/>
    <lineage>
        <taxon>Bacteria</taxon>
        <taxon>Pseudomonadati</taxon>
        <taxon>Pseudomonadota</taxon>
        <taxon>Alphaproteobacteria</taxon>
        <taxon>Sphingomonadales</taxon>
        <taxon>Erythrobacteraceae</taxon>
        <taxon>Erythrobacter/Porphyrobacter group</taxon>
        <taxon>Erythrobacter</taxon>
    </lineage>
</organism>
<evidence type="ECO:0000256" key="1">
    <source>
        <dbReference type="SAM" id="SignalP"/>
    </source>
</evidence>
<keyword evidence="4" id="KW-1185">Reference proteome</keyword>
<dbReference type="InterPro" id="IPR005184">
    <property type="entry name" value="DUF306_Meta_HslJ"/>
</dbReference>
<dbReference type="EMBL" id="CP016033">
    <property type="protein sequence ID" value="ANK12981.1"/>
    <property type="molecule type" value="Genomic_DNA"/>
</dbReference>
<dbReference type="Gene3D" id="2.40.128.270">
    <property type="match status" value="1"/>
</dbReference>
<accession>A0A192D4M4</accession>
<sequence>MKLPAAALLAATFAIAGCATVSDDHPLTGTRWQLTAIDTAGSTTTLTPALQERHTLTFAEGGALELGLDCNRGRSTWTAGKPSSGAGNIDIGPVASTRAMCPEPSFGNQLARIAEAERYSTTLDGRQLVIETPDLRFSFAPQNR</sequence>
<proteinExistence type="predicted"/>
<protein>
    <recommendedName>
        <fullName evidence="2">DUF306 domain-containing protein</fullName>
    </recommendedName>
</protein>
<dbReference type="AlphaFoldDB" id="A0A192D4M4"/>
<feature type="chain" id="PRO_5008251757" description="DUF306 domain-containing protein" evidence="1">
    <location>
        <begin position="17"/>
        <end position="144"/>
    </location>
</feature>
<dbReference type="Proteomes" id="UP000078263">
    <property type="component" value="Chromosome"/>
</dbReference>
<evidence type="ECO:0000313" key="4">
    <source>
        <dbReference type="Proteomes" id="UP000078263"/>
    </source>
</evidence>
<reference evidence="3 4" key="1">
    <citation type="submission" date="2016-05" db="EMBL/GenBank/DDBJ databases">
        <title>Compelete Genome Sequence of Bacteriochlorophyll-Synthesizing Bacterium Porphyrobacter neustonensis DSM 9434.</title>
        <authorList>
            <person name="Shi X.-L."/>
            <person name="Wu Y.-H."/>
            <person name="Cheng H."/>
            <person name="Xu L."/>
            <person name="Zhang X.-Q."/>
            <person name="Wang C.-S."/>
            <person name="Xu X.-W."/>
        </authorList>
    </citation>
    <scope>NUCLEOTIDE SEQUENCE [LARGE SCALE GENOMIC DNA]</scope>
    <source>
        <strain evidence="3 4">DSM 9434</strain>
    </source>
</reference>
<evidence type="ECO:0000259" key="2">
    <source>
        <dbReference type="Pfam" id="PF03724"/>
    </source>
</evidence>
<keyword evidence="1" id="KW-0732">Signal</keyword>
<feature type="signal peptide" evidence="1">
    <location>
        <begin position="1"/>
        <end position="16"/>
    </location>
</feature>
<gene>
    <name evidence="3" type="ORF">A9D12_08525</name>
</gene>
<feature type="domain" description="DUF306" evidence="2">
    <location>
        <begin position="25"/>
        <end position="132"/>
    </location>
</feature>
<name>A0A192D4M4_9SPHN</name>
<evidence type="ECO:0000313" key="3">
    <source>
        <dbReference type="EMBL" id="ANK12981.1"/>
    </source>
</evidence>
<dbReference type="RefSeq" id="WP_068350891.1">
    <property type="nucleotide sequence ID" value="NZ_CP016033.1"/>
</dbReference>
<dbReference type="PROSITE" id="PS51257">
    <property type="entry name" value="PROKAR_LIPOPROTEIN"/>
    <property type="match status" value="1"/>
</dbReference>
<dbReference type="KEGG" id="pns:A9D12_08525"/>